<dbReference type="RefSeq" id="WP_220379933.1">
    <property type="nucleotide sequence ID" value="NZ_CP080544.1"/>
</dbReference>
<keyword evidence="1" id="KW-0472">Membrane</keyword>
<evidence type="ECO:0000313" key="2">
    <source>
        <dbReference type="EMBL" id="QYR53115.1"/>
    </source>
</evidence>
<keyword evidence="1" id="KW-0812">Transmembrane</keyword>
<evidence type="ECO:0000313" key="3">
    <source>
        <dbReference type="Proteomes" id="UP000824755"/>
    </source>
</evidence>
<gene>
    <name evidence="2" type="ORF">H8L67_00910</name>
</gene>
<sequence>MTKQLLTRPALGTGLLLMIPMVMTLVDRAKAPGEGWHWSPMDFVIMGALLFAAGLAYELISRRLKTPAQRWLAGLGILVIVVLVWVELAVGALSQLFAYLFA</sequence>
<keyword evidence="3" id="KW-1185">Reference proteome</keyword>
<evidence type="ECO:0000256" key="1">
    <source>
        <dbReference type="SAM" id="Phobius"/>
    </source>
</evidence>
<keyword evidence="1" id="KW-1133">Transmembrane helix</keyword>
<name>A0ABX8WQK3_9GAMM</name>
<proteinExistence type="predicted"/>
<protein>
    <submittedName>
        <fullName evidence="2">Uncharacterized protein</fullName>
    </submittedName>
</protein>
<dbReference type="Proteomes" id="UP000824755">
    <property type="component" value="Chromosome"/>
</dbReference>
<feature type="transmembrane region" description="Helical" evidence="1">
    <location>
        <begin position="72"/>
        <end position="101"/>
    </location>
</feature>
<organism evidence="2 3">
    <name type="scientific">Lysobacter soyae</name>
    <dbReference type="NCBI Taxonomy" id="2764185"/>
    <lineage>
        <taxon>Bacteria</taxon>
        <taxon>Pseudomonadati</taxon>
        <taxon>Pseudomonadota</taxon>
        <taxon>Gammaproteobacteria</taxon>
        <taxon>Lysobacterales</taxon>
        <taxon>Lysobacteraceae</taxon>
        <taxon>Lysobacter</taxon>
    </lineage>
</organism>
<dbReference type="EMBL" id="CP080544">
    <property type="protein sequence ID" value="QYR53115.1"/>
    <property type="molecule type" value="Genomic_DNA"/>
</dbReference>
<accession>A0ABX8WQK3</accession>
<feature type="transmembrane region" description="Helical" evidence="1">
    <location>
        <begin position="38"/>
        <end position="60"/>
    </location>
</feature>
<reference evidence="2 3" key="1">
    <citation type="submission" date="2021-08" db="EMBL/GenBank/DDBJ databases">
        <title>Lysobacter sp. strain CJ11 Genome sequencing and assembly.</title>
        <authorList>
            <person name="Kim I."/>
        </authorList>
    </citation>
    <scope>NUCLEOTIDE SEQUENCE [LARGE SCALE GENOMIC DNA]</scope>
    <source>
        <strain evidence="2 3">CJ11</strain>
    </source>
</reference>